<comment type="similarity">
    <text evidence="2">Belongs to the RNase PH family.</text>
</comment>
<dbReference type="STRING" id="402676.B6K624"/>
<keyword evidence="4" id="KW-0271">Exosome</keyword>
<reference evidence="7 9" key="1">
    <citation type="journal article" date="2011" name="Science">
        <title>Comparative functional genomics of the fission yeasts.</title>
        <authorList>
            <person name="Rhind N."/>
            <person name="Chen Z."/>
            <person name="Yassour M."/>
            <person name="Thompson D.A."/>
            <person name="Haas B.J."/>
            <person name="Habib N."/>
            <person name="Wapinski I."/>
            <person name="Roy S."/>
            <person name="Lin M.F."/>
            <person name="Heiman D.I."/>
            <person name="Young S.K."/>
            <person name="Furuya K."/>
            <person name="Guo Y."/>
            <person name="Pidoux A."/>
            <person name="Chen H.M."/>
            <person name="Robbertse B."/>
            <person name="Goldberg J.M."/>
            <person name="Aoki K."/>
            <person name="Bayne E.H."/>
            <person name="Berlin A.M."/>
            <person name="Desjardins C.A."/>
            <person name="Dobbs E."/>
            <person name="Dukaj L."/>
            <person name="Fan L."/>
            <person name="FitzGerald M.G."/>
            <person name="French C."/>
            <person name="Gujja S."/>
            <person name="Hansen K."/>
            <person name="Keifenheim D."/>
            <person name="Levin J.Z."/>
            <person name="Mosher R.A."/>
            <person name="Mueller C.A."/>
            <person name="Pfiffner J."/>
            <person name="Priest M."/>
            <person name="Russ C."/>
            <person name="Smialowska A."/>
            <person name="Swoboda P."/>
            <person name="Sykes S.M."/>
            <person name="Vaughn M."/>
            <person name="Vengrova S."/>
            <person name="Yoder R."/>
            <person name="Zeng Q."/>
            <person name="Allshire R."/>
            <person name="Baulcombe D."/>
            <person name="Birren B.W."/>
            <person name="Brown W."/>
            <person name="Ekwall K."/>
            <person name="Kellis M."/>
            <person name="Leatherwood J."/>
            <person name="Levin H."/>
            <person name="Margalit H."/>
            <person name="Martienssen R."/>
            <person name="Nieduszynski C.A."/>
            <person name="Spatafora J.W."/>
            <person name="Friedman N."/>
            <person name="Dalgaard J.Z."/>
            <person name="Baumann P."/>
            <person name="Niki H."/>
            <person name="Regev A."/>
            <person name="Nusbaum C."/>
        </authorList>
    </citation>
    <scope>NUCLEOTIDE SEQUENCE [LARGE SCALE GENOMIC DNA]</scope>
    <source>
        <strain evidence="9">yFS275 / FY16936</strain>
    </source>
</reference>
<dbReference type="InterPro" id="IPR001247">
    <property type="entry name" value="ExoRNase_PH_dom1"/>
</dbReference>
<dbReference type="CDD" id="cd11372">
    <property type="entry name" value="RNase_PH_RRP46"/>
    <property type="match status" value="1"/>
</dbReference>
<feature type="domain" description="Exoribonuclease phosphorolytic" evidence="6">
    <location>
        <begin position="3"/>
        <end position="116"/>
    </location>
</feature>
<dbReference type="GO" id="GO:0006364">
    <property type="term" value="P:rRNA processing"/>
    <property type="evidence" value="ECO:0007669"/>
    <property type="project" value="UniProtKB-KW"/>
</dbReference>
<dbReference type="InterPro" id="IPR050080">
    <property type="entry name" value="RNase_PH"/>
</dbReference>
<dbReference type="Gene3D" id="3.30.230.70">
    <property type="entry name" value="GHMP Kinase, N-terminal domain"/>
    <property type="match status" value="1"/>
</dbReference>
<dbReference type="OrthoDB" id="27298at2759"/>
<keyword evidence="5" id="KW-0539">Nucleus</keyword>
<name>B6K624_SCHJY</name>
<dbReference type="RefSeq" id="XP_002175271.1">
    <property type="nucleotide sequence ID" value="XM_002175235.2"/>
</dbReference>
<proteinExistence type="inferred from homology"/>
<dbReference type="GO" id="GO:0003723">
    <property type="term" value="F:RNA binding"/>
    <property type="evidence" value="ECO:0000318"/>
    <property type="project" value="GO_Central"/>
</dbReference>
<comment type="subcellular location">
    <subcellularLocation>
        <location evidence="1">Nucleus</location>
        <location evidence="1">Nucleolus</location>
    </subcellularLocation>
</comment>
<dbReference type="GeneID" id="7049320"/>
<dbReference type="eggNOG" id="KOG1069">
    <property type="taxonomic scope" value="Eukaryota"/>
</dbReference>
<dbReference type="EMBL" id="KE651167">
    <property type="protein sequence ID" value="EEB08978.1"/>
    <property type="molecule type" value="Genomic_DNA"/>
</dbReference>
<evidence type="ECO:0000256" key="5">
    <source>
        <dbReference type="ARBA" id="ARBA00023242"/>
    </source>
</evidence>
<dbReference type="Proteomes" id="UP000001744">
    <property type="component" value="Unassembled WGS sequence"/>
</dbReference>
<dbReference type="SUPFAM" id="SSF54211">
    <property type="entry name" value="Ribosomal protein S5 domain 2-like"/>
    <property type="match status" value="1"/>
</dbReference>
<dbReference type="Pfam" id="PF01138">
    <property type="entry name" value="RNase_PH"/>
    <property type="match status" value="1"/>
</dbReference>
<evidence type="ECO:0000313" key="8">
    <source>
        <dbReference type="JaponicusDB" id="SJAG_04153"/>
    </source>
</evidence>
<dbReference type="OMA" id="SYKCPAT"/>
<dbReference type="InterPro" id="IPR027408">
    <property type="entry name" value="PNPase/RNase_PH_dom_sf"/>
</dbReference>
<protein>
    <submittedName>
        <fullName evidence="7">Exosome subunit Rrp46</fullName>
    </submittedName>
</protein>
<dbReference type="HOGENOM" id="CLU_063514_2_1_1"/>
<keyword evidence="9" id="KW-1185">Reference proteome</keyword>
<dbReference type="PANTHER" id="PTHR11953:SF1">
    <property type="entry name" value="EXOSOME COMPLEX COMPONENT RRP46"/>
    <property type="match status" value="1"/>
</dbReference>
<sequence length="214" mass="23429">MNKIGILSQSDGSSDWKQRDTRVLCSVNGPIEVKPRSEIPNRATFELLVSPISGVSGTKERFLASRILSVLEDAVLSTNYPRTLIQVNVQIVEGDENDLLAAAINATVLAFLDAGIAMKYMPCAISCAWKNPKETQANENAMVDYPAEKSTIEQPVHITMCYTVSADPKSLLFLESSGMIPEEDLFSVLASAESRVDEVAQKLRQVVLDCRHVA</sequence>
<dbReference type="JaponicusDB" id="SJAG_04153">
    <property type="gene designation" value="rrp46"/>
</dbReference>
<evidence type="ECO:0000313" key="9">
    <source>
        <dbReference type="Proteomes" id="UP000001744"/>
    </source>
</evidence>
<evidence type="ECO:0000256" key="4">
    <source>
        <dbReference type="ARBA" id="ARBA00022835"/>
    </source>
</evidence>
<dbReference type="GO" id="GO:0016075">
    <property type="term" value="P:rRNA catabolic process"/>
    <property type="evidence" value="ECO:0000318"/>
    <property type="project" value="GO_Central"/>
</dbReference>
<gene>
    <name evidence="8" type="primary">rrp46</name>
    <name evidence="7" type="ORF">SJAG_04153</name>
</gene>
<evidence type="ECO:0000256" key="2">
    <source>
        <dbReference type="ARBA" id="ARBA00006678"/>
    </source>
</evidence>
<dbReference type="AlphaFoldDB" id="B6K624"/>
<keyword evidence="3" id="KW-0698">rRNA processing</keyword>
<dbReference type="GO" id="GO:0034475">
    <property type="term" value="P:U4 snRNA 3'-end processing"/>
    <property type="evidence" value="ECO:0000318"/>
    <property type="project" value="GO_Central"/>
</dbReference>
<dbReference type="GO" id="GO:0000177">
    <property type="term" value="C:cytoplasmic exosome (RNase complex)"/>
    <property type="evidence" value="ECO:0000318"/>
    <property type="project" value="GO_Central"/>
</dbReference>
<evidence type="ECO:0000256" key="3">
    <source>
        <dbReference type="ARBA" id="ARBA00022552"/>
    </source>
</evidence>
<dbReference type="GO" id="GO:0071051">
    <property type="term" value="P:poly(A)-dependent snoRNA 3'-end processing"/>
    <property type="evidence" value="ECO:0000318"/>
    <property type="project" value="GO_Central"/>
</dbReference>
<organism evidence="7 9">
    <name type="scientific">Schizosaccharomyces japonicus (strain yFS275 / FY16936)</name>
    <name type="common">Fission yeast</name>
    <dbReference type="NCBI Taxonomy" id="402676"/>
    <lineage>
        <taxon>Eukaryota</taxon>
        <taxon>Fungi</taxon>
        <taxon>Dikarya</taxon>
        <taxon>Ascomycota</taxon>
        <taxon>Taphrinomycotina</taxon>
        <taxon>Schizosaccharomycetes</taxon>
        <taxon>Schizosaccharomycetales</taxon>
        <taxon>Schizosaccharomycetaceae</taxon>
        <taxon>Schizosaccharomyces</taxon>
    </lineage>
</organism>
<dbReference type="PANTHER" id="PTHR11953">
    <property type="entry name" value="EXOSOME COMPLEX COMPONENT"/>
    <property type="match status" value="1"/>
</dbReference>
<dbReference type="GO" id="GO:0071028">
    <property type="term" value="P:nuclear mRNA surveillance"/>
    <property type="evidence" value="ECO:0000318"/>
    <property type="project" value="GO_Central"/>
</dbReference>
<evidence type="ECO:0000313" key="7">
    <source>
        <dbReference type="EMBL" id="EEB08978.1"/>
    </source>
</evidence>
<dbReference type="GO" id="GO:0005730">
    <property type="term" value="C:nucleolus"/>
    <property type="evidence" value="ECO:0000318"/>
    <property type="project" value="GO_Central"/>
</dbReference>
<dbReference type="InterPro" id="IPR020568">
    <property type="entry name" value="Ribosomal_Su5_D2-typ_SF"/>
</dbReference>
<accession>B6K624</accession>
<evidence type="ECO:0000259" key="6">
    <source>
        <dbReference type="Pfam" id="PF01138"/>
    </source>
</evidence>
<dbReference type="VEuPathDB" id="FungiDB:SJAG_04153"/>
<evidence type="ECO:0000256" key="1">
    <source>
        <dbReference type="ARBA" id="ARBA00004604"/>
    </source>
</evidence>
<dbReference type="GO" id="GO:0000176">
    <property type="term" value="C:nuclear exosome (RNase complex)"/>
    <property type="evidence" value="ECO:0000318"/>
    <property type="project" value="GO_Central"/>
</dbReference>